<dbReference type="AlphaFoldDB" id="A0AAV7Y1I9"/>
<dbReference type="EMBL" id="JAPTSV010000003">
    <property type="protein sequence ID" value="KAJ1529959.1"/>
    <property type="molecule type" value="Genomic_DNA"/>
</dbReference>
<gene>
    <name evidence="1" type="ORF">ONE63_006687</name>
</gene>
<dbReference type="Gene3D" id="3.30.70.3290">
    <property type="match status" value="1"/>
</dbReference>
<name>A0AAV7Y1I9_9NEOP</name>
<dbReference type="Gene3D" id="3.10.129.110">
    <property type="entry name" value="Polyketide synthase dehydratase"/>
    <property type="match status" value="1"/>
</dbReference>
<keyword evidence="2" id="KW-1185">Reference proteome</keyword>
<evidence type="ECO:0000313" key="2">
    <source>
        <dbReference type="Proteomes" id="UP001075354"/>
    </source>
</evidence>
<dbReference type="InterPro" id="IPR042104">
    <property type="entry name" value="PKS_dehydratase_sf"/>
</dbReference>
<evidence type="ECO:0000313" key="1">
    <source>
        <dbReference type="EMBL" id="KAJ1529959.1"/>
    </source>
</evidence>
<reference evidence="1" key="1">
    <citation type="submission" date="2022-12" db="EMBL/GenBank/DDBJ databases">
        <title>Chromosome-level genome assembly of the bean flower thrips Megalurothrips usitatus.</title>
        <authorList>
            <person name="Ma L."/>
            <person name="Liu Q."/>
            <person name="Li H."/>
            <person name="Cai W."/>
        </authorList>
    </citation>
    <scope>NUCLEOTIDE SEQUENCE</scope>
    <source>
        <strain evidence="1">Cailab_2022a</strain>
    </source>
</reference>
<accession>A0AAV7Y1I9</accession>
<protein>
    <submittedName>
        <fullName evidence="1">Uncharacterized protein</fullName>
    </submittedName>
</protein>
<dbReference type="Proteomes" id="UP001075354">
    <property type="component" value="Chromosome 3"/>
</dbReference>
<proteinExistence type="predicted"/>
<comment type="caution">
    <text evidence="1">The sequence shown here is derived from an EMBL/GenBank/DDBJ whole genome shotgun (WGS) entry which is preliminary data.</text>
</comment>
<organism evidence="1 2">
    <name type="scientific">Megalurothrips usitatus</name>
    <name type="common">bean blossom thrips</name>
    <dbReference type="NCBI Taxonomy" id="439358"/>
    <lineage>
        <taxon>Eukaryota</taxon>
        <taxon>Metazoa</taxon>
        <taxon>Ecdysozoa</taxon>
        <taxon>Arthropoda</taxon>
        <taxon>Hexapoda</taxon>
        <taxon>Insecta</taxon>
        <taxon>Pterygota</taxon>
        <taxon>Neoptera</taxon>
        <taxon>Paraneoptera</taxon>
        <taxon>Thysanoptera</taxon>
        <taxon>Terebrantia</taxon>
        <taxon>Thripoidea</taxon>
        <taxon>Thripidae</taxon>
        <taxon>Megalurothrips</taxon>
    </lineage>
</organism>
<sequence>MTRENATERIFGRYLRLDPTRISLYTSVPNVAALYPDVAFPVPRGTASVAALVHWPAETNPYNYVFDKISIRPPEQELDVHYDSPSVKVNGIRLFPLSEQLVPVWLDVAVKESRPIGAFPVTFVDVKVRDWVAIPAKGKISLRTSLMPGTAEAIVLADDRLVTQVQAFANDEPPHQLHALDPASWHATTRSKEQVYSDLCSRGMDYSSKYQNIQSIRRGGRGALTHSRWNLKREALLSLLSTLL</sequence>